<evidence type="ECO:0000313" key="1">
    <source>
        <dbReference type="EMBL" id="GBN21558.1"/>
    </source>
</evidence>
<reference evidence="1 2" key="1">
    <citation type="journal article" date="2019" name="Sci. Rep.">
        <title>Orb-weaving spider Araneus ventricosus genome elucidates the spidroin gene catalogue.</title>
        <authorList>
            <person name="Kono N."/>
            <person name="Nakamura H."/>
            <person name="Ohtoshi R."/>
            <person name="Moran D.A.P."/>
            <person name="Shinohara A."/>
            <person name="Yoshida Y."/>
            <person name="Fujiwara M."/>
            <person name="Mori M."/>
            <person name="Tomita M."/>
            <person name="Arakawa K."/>
        </authorList>
    </citation>
    <scope>NUCLEOTIDE SEQUENCE [LARGE SCALE GENOMIC DNA]</scope>
</reference>
<organism evidence="1 2">
    <name type="scientific">Araneus ventricosus</name>
    <name type="common">Orbweaver spider</name>
    <name type="synonym">Epeira ventricosa</name>
    <dbReference type="NCBI Taxonomy" id="182803"/>
    <lineage>
        <taxon>Eukaryota</taxon>
        <taxon>Metazoa</taxon>
        <taxon>Ecdysozoa</taxon>
        <taxon>Arthropoda</taxon>
        <taxon>Chelicerata</taxon>
        <taxon>Arachnida</taxon>
        <taxon>Araneae</taxon>
        <taxon>Araneomorphae</taxon>
        <taxon>Entelegynae</taxon>
        <taxon>Araneoidea</taxon>
        <taxon>Araneidae</taxon>
        <taxon>Araneus</taxon>
    </lineage>
</organism>
<name>A0A4Y2M3C8_ARAVE</name>
<evidence type="ECO:0000313" key="2">
    <source>
        <dbReference type="Proteomes" id="UP000499080"/>
    </source>
</evidence>
<dbReference type="AlphaFoldDB" id="A0A4Y2M3C8"/>
<proteinExistence type="predicted"/>
<accession>A0A4Y2M3C8</accession>
<protein>
    <submittedName>
        <fullName evidence="1">Uncharacterized protein</fullName>
    </submittedName>
</protein>
<sequence length="103" mass="11915">MHLKRAYFKWRIMSTITELAPNLFIIPPSTCLTVRFQLHKARTRGDLMLNCAFNSQSCDVKSKTPSSDHRDPLHIRNASMIVASTIVCTRSYGLVVWSKFRDW</sequence>
<feature type="non-terminal residue" evidence="1">
    <location>
        <position position="103"/>
    </location>
</feature>
<dbReference type="Proteomes" id="UP000499080">
    <property type="component" value="Unassembled WGS sequence"/>
</dbReference>
<gene>
    <name evidence="1" type="ORF">AVEN_273047_1</name>
</gene>
<dbReference type="EMBL" id="BGPR01202463">
    <property type="protein sequence ID" value="GBN21558.1"/>
    <property type="molecule type" value="Genomic_DNA"/>
</dbReference>
<comment type="caution">
    <text evidence="1">The sequence shown here is derived from an EMBL/GenBank/DDBJ whole genome shotgun (WGS) entry which is preliminary data.</text>
</comment>
<keyword evidence="2" id="KW-1185">Reference proteome</keyword>